<evidence type="ECO:0000313" key="1">
    <source>
        <dbReference type="EMBL" id="STQ43111.1"/>
    </source>
</evidence>
<evidence type="ECO:0000313" key="2">
    <source>
        <dbReference type="Proteomes" id="UP000254304"/>
    </source>
</evidence>
<gene>
    <name evidence="1" type="ORF">NCTC12157_00783</name>
</gene>
<dbReference type="AlphaFoldDB" id="A0A377N6E1"/>
<organism evidence="1 2">
    <name type="scientific">Ewingella americana</name>
    <dbReference type="NCBI Taxonomy" id="41202"/>
    <lineage>
        <taxon>Bacteria</taxon>
        <taxon>Pseudomonadati</taxon>
        <taxon>Pseudomonadota</taxon>
        <taxon>Gammaproteobacteria</taxon>
        <taxon>Enterobacterales</taxon>
        <taxon>Yersiniaceae</taxon>
        <taxon>Ewingella</taxon>
    </lineage>
</organism>
<accession>A0A377N6E1</accession>
<name>A0A377N6E1_9GAMM</name>
<dbReference type="Proteomes" id="UP000254304">
    <property type="component" value="Unassembled WGS sequence"/>
</dbReference>
<protein>
    <submittedName>
        <fullName evidence="1">Uncharacterized protein</fullName>
    </submittedName>
</protein>
<proteinExistence type="predicted"/>
<dbReference type="EMBL" id="UGGO01000001">
    <property type="protein sequence ID" value="STQ43111.1"/>
    <property type="molecule type" value="Genomic_DNA"/>
</dbReference>
<reference evidence="1 2" key="1">
    <citation type="submission" date="2018-06" db="EMBL/GenBank/DDBJ databases">
        <authorList>
            <consortium name="Pathogen Informatics"/>
            <person name="Doyle S."/>
        </authorList>
    </citation>
    <scope>NUCLEOTIDE SEQUENCE [LARGE SCALE GENOMIC DNA]</scope>
    <source>
        <strain evidence="1 2">NCTC12157</strain>
    </source>
</reference>
<sequence>MGRSYLYNAIFLFIAFDLDQENLFIFNFLIMHKNKG</sequence>